<dbReference type="SMART" id="SM00382">
    <property type="entry name" value="AAA"/>
    <property type="match status" value="2"/>
</dbReference>
<dbReference type="PROSITE" id="PS00211">
    <property type="entry name" value="ABC_TRANSPORTER_1"/>
    <property type="match status" value="2"/>
</dbReference>
<evidence type="ECO:0000256" key="6">
    <source>
        <dbReference type="ARBA" id="ARBA00022989"/>
    </source>
</evidence>
<keyword evidence="5" id="KW-0067">ATP-binding</keyword>
<dbReference type="CDD" id="cd18579">
    <property type="entry name" value="ABC_6TM_ABCC_D1"/>
    <property type="match status" value="1"/>
</dbReference>
<sequence length="1318" mass="148454">MDAAFKLKKDNPKKKANFLSKLFFAWTVPLFQIGNKRKIQLTDLYKTLPADKSEFLGDKLEYYWREQVDKAAQKPNGKPSLLMAMTKAFFWEYAIYGLVFFIQYVVLRSPQPMVLAILVKQFEPSNVTIDKAAIYISASLVVLISLLMIFFMHHGNFGVSAIGMRIRIAVSSLIYRKIMKLNRRSQGQTAAGQVINILSNDVQRFDQVTVFLHFLWLMPIQVIFVSYLMWTSIGIYCLVGIGAMIIITIPLQTYLGKLSSTLRFKVAKRCDLRVKHMSEIISGIQVIKMYAWEKPFEKLIEQLRAREIVALTQSSYLRGVFTSCNVFVERFTLFLTIVAYSLVGYRITADIVFSMAQYFNILQLAMAIVYPLAVSLSAETWVAIKRLEEILVLEEKEDIVIENLTERGISLHNITASWVPDVPVLKNIEVVIPEGKLCAIIGPVGSGKSSVLQLLIGELSPSSGKIQIGGSLSFSSQEPWLFAASVRKNILFGKPYDSTLYKKVAEVCALEKDFEQFPYGDRTLVGERGVSLSGGQRARINLARAIYRSADIYLLDDPLSAVDTHVGKHLFEKCIKNYLNGKTRILVTHQLQYLKKADIIIVLNEGRIEAKGTFDELSNSNVDFTKLLAAADESNEEKENEPHHAIEEAKIILNRKLSTFSNAESVIEQTIRDDENEESVNYEGTTPFKDYLKGVGNICFVIFVILLFILSMLACTAADFWVAFWTTQEDLRYGEELTSNTSTLIQVQNLNTGSTISRIAYDDIFDEVNFNGTIYRLFKTEVSIYIYIAVIICAILFTVSRAMFFFKMAMKSSTNIHKKMFHCLLEAPMRFFDTNPSGRVLNRFSKDMGAIDEVLPRVLMDAVTIVLVMTGILINVAISNYYMIAAMLVLGYAFLKLRGWYIASAKDIKHLEGIAKSPVFSHITSTLNGLTTIRASQAEIPLIKEFDEHQNVHTSAWFFTIMCMVSFGLWLDIVCLIFIFVVTFGFVVATEFGYVENGSLVGLAISQSLILTGMVQHGMRQTAEVINQLTSVDRVMHYTKLETEGPFVTPKDQMPKGIFPKHGEIEFRHMNLIYVRGEAPVLKDLNFTINAGEKVGIVGRTGAGKSSLIWALFNLAPIEGQIFIDGVNTKTLGLNDLRKKISIIPQEPVLFSATLRYNLDPFSEFEDKKLWEVLEEVELKDLATTLDMAVSEGGSNFSLGQRQLLCLARALLRNNKILVLDEATANVDAGTDGLIQSTIRKKFKECTVLTIAHRLNTIMDSDKVLVMASGQLLEFDHPHKLLQNPESHFLKMVEETGSSMTEQLKAVSLQAWRVKHPE</sequence>
<dbReference type="GO" id="GO:0005524">
    <property type="term" value="F:ATP binding"/>
    <property type="evidence" value="ECO:0007669"/>
    <property type="project" value="UniProtKB-KW"/>
</dbReference>
<feature type="domain" description="ABC transmembrane type-1" evidence="10">
    <location>
        <begin position="111"/>
        <end position="378"/>
    </location>
</feature>
<dbReference type="CDD" id="cd03250">
    <property type="entry name" value="ABCC_MRP_domain1"/>
    <property type="match status" value="1"/>
</dbReference>
<feature type="transmembrane region" description="Helical" evidence="8">
    <location>
        <begin position="956"/>
        <end position="989"/>
    </location>
</feature>
<dbReference type="GO" id="GO:0140359">
    <property type="term" value="F:ABC-type transporter activity"/>
    <property type="evidence" value="ECO:0007669"/>
    <property type="project" value="InterPro"/>
</dbReference>
<feature type="transmembrane region" description="Helical" evidence="8">
    <location>
        <begin position="208"/>
        <end position="227"/>
    </location>
</feature>
<feature type="transmembrane region" description="Helical" evidence="8">
    <location>
        <begin position="233"/>
        <end position="255"/>
    </location>
</feature>
<feature type="transmembrane region" description="Helical" evidence="8">
    <location>
        <begin position="854"/>
        <end position="874"/>
    </location>
</feature>
<evidence type="ECO:0000256" key="4">
    <source>
        <dbReference type="ARBA" id="ARBA00022741"/>
    </source>
</evidence>
<keyword evidence="12" id="KW-1185">Reference proteome</keyword>
<evidence type="ECO:0000256" key="7">
    <source>
        <dbReference type="ARBA" id="ARBA00023136"/>
    </source>
</evidence>
<dbReference type="FunFam" id="1.20.1560.10:FF:000014">
    <property type="entry name" value="Multidrug resistance-associated protein member 4"/>
    <property type="match status" value="1"/>
</dbReference>
<evidence type="ECO:0000259" key="10">
    <source>
        <dbReference type="PROSITE" id="PS50929"/>
    </source>
</evidence>
<dbReference type="Proteomes" id="UP000019118">
    <property type="component" value="Unassembled WGS sequence"/>
</dbReference>
<evidence type="ECO:0000259" key="9">
    <source>
        <dbReference type="PROSITE" id="PS50893"/>
    </source>
</evidence>
<dbReference type="Pfam" id="PF00005">
    <property type="entry name" value="ABC_tran"/>
    <property type="match status" value="2"/>
</dbReference>
<keyword evidence="4" id="KW-0547">Nucleotide-binding</keyword>
<keyword evidence="3 8" id="KW-0812">Transmembrane</keyword>
<evidence type="ECO:0000256" key="3">
    <source>
        <dbReference type="ARBA" id="ARBA00022692"/>
    </source>
</evidence>
<dbReference type="FunFam" id="3.40.50.300:FF:000163">
    <property type="entry name" value="Multidrug resistance-associated protein member 4"/>
    <property type="match status" value="1"/>
</dbReference>
<comment type="subcellular location">
    <subcellularLocation>
        <location evidence="1">Membrane</location>
        <topology evidence="1">Multi-pass membrane protein</topology>
    </subcellularLocation>
</comment>
<dbReference type="GO" id="GO:0016020">
    <property type="term" value="C:membrane"/>
    <property type="evidence" value="ECO:0007669"/>
    <property type="project" value="UniProtKB-SubCell"/>
</dbReference>
<organism evidence="11 12">
    <name type="scientific">Dendroctonus ponderosae</name>
    <name type="common">Mountain pine beetle</name>
    <dbReference type="NCBI Taxonomy" id="77166"/>
    <lineage>
        <taxon>Eukaryota</taxon>
        <taxon>Metazoa</taxon>
        <taxon>Ecdysozoa</taxon>
        <taxon>Arthropoda</taxon>
        <taxon>Hexapoda</taxon>
        <taxon>Insecta</taxon>
        <taxon>Pterygota</taxon>
        <taxon>Neoptera</taxon>
        <taxon>Endopterygota</taxon>
        <taxon>Coleoptera</taxon>
        <taxon>Polyphaga</taxon>
        <taxon>Cucujiformia</taxon>
        <taxon>Curculionidae</taxon>
        <taxon>Scolytinae</taxon>
        <taxon>Dendroctonus</taxon>
    </lineage>
</organism>
<dbReference type="PROSITE" id="PS50893">
    <property type="entry name" value="ABC_TRANSPORTER_2"/>
    <property type="match status" value="2"/>
</dbReference>
<feature type="domain" description="ABC transmembrane type-1" evidence="10">
    <location>
        <begin position="753"/>
        <end position="1031"/>
    </location>
</feature>
<accession>A0AAR5PRG3</accession>
<dbReference type="Gene3D" id="3.40.50.300">
    <property type="entry name" value="P-loop containing nucleotide triphosphate hydrolases"/>
    <property type="match status" value="2"/>
</dbReference>
<dbReference type="KEGG" id="dpa:109539961"/>
<evidence type="ECO:0000313" key="12">
    <source>
        <dbReference type="Proteomes" id="UP000019118"/>
    </source>
</evidence>
<dbReference type="InterPro" id="IPR003439">
    <property type="entry name" value="ABC_transporter-like_ATP-bd"/>
</dbReference>
<protein>
    <submittedName>
        <fullName evidence="11">Uncharacterized protein</fullName>
    </submittedName>
</protein>
<feature type="transmembrane region" description="Helical" evidence="8">
    <location>
        <begin position="331"/>
        <end position="349"/>
    </location>
</feature>
<dbReference type="GeneID" id="109539961"/>
<dbReference type="PROSITE" id="PS50929">
    <property type="entry name" value="ABC_TM1F"/>
    <property type="match status" value="2"/>
</dbReference>
<name>A0AAR5PRG3_DENPD</name>
<evidence type="ECO:0000256" key="1">
    <source>
        <dbReference type="ARBA" id="ARBA00004141"/>
    </source>
</evidence>
<dbReference type="InterPro" id="IPR003593">
    <property type="entry name" value="AAA+_ATPase"/>
</dbReference>
<dbReference type="InterPro" id="IPR036640">
    <property type="entry name" value="ABC1_TM_sf"/>
</dbReference>
<feature type="transmembrane region" description="Helical" evidence="8">
    <location>
        <begin position="88"/>
        <end position="107"/>
    </location>
</feature>
<feature type="domain" description="ABC transporter" evidence="9">
    <location>
        <begin position="1067"/>
        <end position="1294"/>
    </location>
</feature>
<keyword evidence="2" id="KW-0813">Transport</keyword>
<evidence type="ECO:0000256" key="8">
    <source>
        <dbReference type="SAM" id="Phobius"/>
    </source>
</evidence>
<feature type="transmembrane region" description="Helical" evidence="8">
    <location>
        <begin position="784"/>
        <end position="806"/>
    </location>
</feature>
<dbReference type="EnsemblMetazoa" id="XM_019908046.1">
    <property type="protein sequence ID" value="XP_019763605.1"/>
    <property type="gene ID" value="LOC109539961"/>
</dbReference>
<dbReference type="FunFam" id="1.20.1560.10:FF:000026">
    <property type="entry name" value="Multidrug resistance-associated protein lethal(2)03659"/>
    <property type="match status" value="1"/>
</dbReference>
<dbReference type="InterPro" id="IPR050173">
    <property type="entry name" value="ABC_transporter_C-like"/>
</dbReference>
<dbReference type="PANTHER" id="PTHR24223">
    <property type="entry name" value="ATP-BINDING CASSETTE SUB-FAMILY C"/>
    <property type="match status" value="1"/>
</dbReference>
<reference evidence="11" key="2">
    <citation type="submission" date="2024-08" db="UniProtKB">
        <authorList>
            <consortium name="EnsemblMetazoa"/>
        </authorList>
    </citation>
    <scope>IDENTIFICATION</scope>
</reference>
<dbReference type="SUPFAM" id="SSF90123">
    <property type="entry name" value="ABC transporter transmembrane region"/>
    <property type="match status" value="2"/>
</dbReference>
<dbReference type="InterPro" id="IPR017871">
    <property type="entry name" value="ABC_transporter-like_CS"/>
</dbReference>
<reference evidence="12" key="1">
    <citation type="journal article" date="2013" name="Genome Biol.">
        <title>Draft genome of the mountain pine beetle, Dendroctonus ponderosae Hopkins, a major forest pest.</title>
        <authorList>
            <person name="Keeling C.I."/>
            <person name="Yuen M.M."/>
            <person name="Liao N.Y."/>
            <person name="Docking T.R."/>
            <person name="Chan S.K."/>
            <person name="Taylor G.A."/>
            <person name="Palmquist D.L."/>
            <person name="Jackman S.D."/>
            <person name="Nguyen A."/>
            <person name="Li M."/>
            <person name="Henderson H."/>
            <person name="Janes J.K."/>
            <person name="Zhao Y."/>
            <person name="Pandoh P."/>
            <person name="Moore R."/>
            <person name="Sperling F.A."/>
            <person name="Huber D.P."/>
            <person name="Birol I."/>
            <person name="Jones S.J."/>
            <person name="Bohlmann J."/>
        </authorList>
    </citation>
    <scope>NUCLEOTIDE SEQUENCE</scope>
</reference>
<dbReference type="InterPro" id="IPR011527">
    <property type="entry name" value="ABC1_TM_dom"/>
</dbReference>
<evidence type="ECO:0000256" key="2">
    <source>
        <dbReference type="ARBA" id="ARBA00022448"/>
    </source>
</evidence>
<feature type="domain" description="ABC transporter" evidence="9">
    <location>
        <begin position="409"/>
        <end position="630"/>
    </location>
</feature>
<evidence type="ECO:0000313" key="11">
    <source>
        <dbReference type="EnsemblMetazoa" id="XP_019763605.1"/>
    </source>
</evidence>
<dbReference type="CDD" id="cd03244">
    <property type="entry name" value="ABCC_MRP_domain2"/>
    <property type="match status" value="1"/>
</dbReference>
<dbReference type="InterPro" id="IPR027417">
    <property type="entry name" value="P-loop_NTPase"/>
</dbReference>
<feature type="transmembrane region" description="Helical" evidence="8">
    <location>
        <begin position="132"/>
        <end position="151"/>
    </location>
</feature>
<dbReference type="Pfam" id="PF00664">
    <property type="entry name" value="ABC_membrane"/>
    <property type="match status" value="2"/>
</dbReference>
<dbReference type="GO" id="GO:0016887">
    <property type="term" value="F:ATP hydrolysis activity"/>
    <property type="evidence" value="ECO:0007669"/>
    <property type="project" value="InterPro"/>
</dbReference>
<dbReference type="SUPFAM" id="SSF52540">
    <property type="entry name" value="P-loop containing nucleoside triphosphate hydrolases"/>
    <property type="match status" value="2"/>
</dbReference>
<feature type="transmembrane region" description="Helical" evidence="8">
    <location>
        <begin position="698"/>
        <end position="724"/>
    </location>
</feature>
<feature type="transmembrane region" description="Helical" evidence="8">
    <location>
        <begin position="361"/>
        <end position="384"/>
    </location>
</feature>
<keyword evidence="6 8" id="KW-1133">Transmembrane helix</keyword>
<keyword evidence="7 8" id="KW-0472">Membrane</keyword>
<dbReference type="PANTHER" id="PTHR24223:SF415">
    <property type="entry name" value="FI20190P1"/>
    <property type="match status" value="1"/>
</dbReference>
<proteinExistence type="predicted"/>
<dbReference type="FunFam" id="3.40.50.300:FF:003144">
    <property type="entry name" value="Putative multidrug resistance-associated protein lethal(2)03659-like Protein"/>
    <property type="match status" value="1"/>
</dbReference>
<dbReference type="Gene3D" id="1.20.1560.10">
    <property type="entry name" value="ABC transporter type 1, transmembrane domain"/>
    <property type="match status" value="2"/>
</dbReference>
<evidence type="ECO:0000256" key="5">
    <source>
        <dbReference type="ARBA" id="ARBA00022840"/>
    </source>
</evidence>
<dbReference type="InterPro" id="IPR044746">
    <property type="entry name" value="ABCC_6TM_D1"/>
</dbReference>